<evidence type="ECO:0000313" key="2">
    <source>
        <dbReference type="EMBL" id="MFH6981911.1"/>
    </source>
</evidence>
<evidence type="ECO:0000313" key="3">
    <source>
        <dbReference type="Proteomes" id="UP001610063"/>
    </source>
</evidence>
<dbReference type="RefSeq" id="WP_395415750.1">
    <property type="nucleotide sequence ID" value="NZ_JBIPKE010000007.1"/>
</dbReference>
<dbReference type="InterPro" id="IPR000073">
    <property type="entry name" value="AB_hydrolase_1"/>
</dbReference>
<reference evidence="2 3" key="1">
    <citation type="journal article" date="2013" name="Int. J. Syst. Evol. Microbiol.">
        <title>Marinoscillum luteum sp. nov., isolated from marine sediment.</title>
        <authorList>
            <person name="Cha I.T."/>
            <person name="Park S.J."/>
            <person name="Kim S.J."/>
            <person name="Kim J.G."/>
            <person name="Jung M.Y."/>
            <person name="Shin K.S."/>
            <person name="Kwon K.K."/>
            <person name="Yang S.H."/>
            <person name="Seo Y.S."/>
            <person name="Rhee S.K."/>
        </authorList>
    </citation>
    <scope>NUCLEOTIDE SEQUENCE [LARGE SCALE GENOMIC DNA]</scope>
    <source>
        <strain evidence="2 3">KCTC 23939</strain>
    </source>
</reference>
<keyword evidence="2" id="KW-0378">Hydrolase</keyword>
<accession>A0ABW7N2M8</accession>
<dbReference type="PANTHER" id="PTHR46438">
    <property type="entry name" value="ALPHA/BETA-HYDROLASES SUPERFAMILY PROTEIN"/>
    <property type="match status" value="1"/>
</dbReference>
<feature type="domain" description="AB hydrolase-1" evidence="1">
    <location>
        <begin position="30"/>
        <end position="137"/>
    </location>
</feature>
<evidence type="ECO:0000259" key="1">
    <source>
        <dbReference type="Pfam" id="PF00561"/>
    </source>
</evidence>
<keyword evidence="3" id="KW-1185">Reference proteome</keyword>
<gene>
    <name evidence="2" type="ORF">ACHKAR_00605</name>
</gene>
<dbReference type="GO" id="GO:0016787">
    <property type="term" value="F:hydrolase activity"/>
    <property type="evidence" value="ECO:0007669"/>
    <property type="project" value="UniProtKB-KW"/>
</dbReference>
<dbReference type="Pfam" id="PF00561">
    <property type="entry name" value="Abhydrolase_1"/>
    <property type="match status" value="1"/>
</dbReference>
<protein>
    <submittedName>
        <fullName evidence="2">Alpha/beta fold hydrolase</fullName>
    </submittedName>
</protein>
<dbReference type="SUPFAM" id="SSF53474">
    <property type="entry name" value="alpha/beta-Hydrolases"/>
    <property type="match status" value="1"/>
</dbReference>
<organism evidence="2 3">
    <name type="scientific">Marinoscillum luteum</name>
    <dbReference type="NCBI Taxonomy" id="861051"/>
    <lineage>
        <taxon>Bacteria</taxon>
        <taxon>Pseudomonadati</taxon>
        <taxon>Bacteroidota</taxon>
        <taxon>Cytophagia</taxon>
        <taxon>Cytophagales</taxon>
        <taxon>Reichenbachiellaceae</taxon>
        <taxon>Marinoscillum</taxon>
    </lineage>
</organism>
<comment type="caution">
    <text evidence="2">The sequence shown here is derived from an EMBL/GenBank/DDBJ whole genome shotgun (WGS) entry which is preliminary data.</text>
</comment>
<dbReference type="InterPro" id="IPR029058">
    <property type="entry name" value="AB_hydrolase_fold"/>
</dbReference>
<dbReference type="Proteomes" id="UP001610063">
    <property type="component" value="Unassembled WGS sequence"/>
</dbReference>
<name>A0ABW7N2M8_9BACT</name>
<dbReference type="Gene3D" id="3.40.50.1820">
    <property type="entry name" value="alpha/beta hydrolase"/>
    <property type="match status" value="1"/>
</dbReference>
<dbReference type="PRINTS" id="PR00111">
    <property type="entry name" value="ABHYDROLASE"/>
</dbReference>
<sequence length="276" mass="31918">MKIFLFLAADLMKTTKSNLFYRKSGKGPHPIILLHGFGQEHSAFDTWLKALETNHTVYAFDHYYHGQSTREDSPLTIAQWKQQFEDFLLREDITKFSIVGFSLGGRFSLVTTTLFPERIRHLILIAPDGIFRSIWFRLATSSLGNPLFKYLMLHPDHFNTLLDTFKTLKITSSSMVRFAQKELQGKDNRKRVYRTWTYFKPIQVPISTVTRVINQHGIQAHLILGTLDTIIPLGKILSKTTKIRTLETHKLPYKHHHMIEASKTLVPSLLSGEFFD</sequence>
<proteinExistence type="predicted"/>
<dbReference type="EMBL" id="JBIPKE010000007">
    <property type="protein sequence ID" value="MFH6981911.1"/>
    <property type="molecule type" value="Genomic_DNA"/>
</dbReference>